<keyword evidence="1" id="KW-0732">Signal</keyword>
<feature type="chain" id="PRO_5038903044" evidence="1">
    <location>
        <begin position="26"/>
        <end position="225"/>
    </location>
</feature>
<gene>
    <name evidence="2" type="ORF">D1781_06855</name>
</gene>
<name>A0A3A1U2K9_9MICO</name>
<accession>A0A3A1U2K9</accession>
<organism evidence="2 3">
    <name type="scientific">Amnibacterium setariae</name>
    <dbReference type="NCBI Taxonomy" id="2306585"/>
    <lineage>
        <taxon>Bacteria</taxon>
        <taxon>Bacillati</taxon>
        <taxon>Actinomycetota</taxon>
        <taxon>Actinomycetes</taxon>
        <taxon>Micrococcales</taxon>
        <taxon>Microbacteriaceae</taxon>
        <taxon>Amnibacterium</taxon>
    </lineage>
</organism>
<dbReference type="RefSeq" id="WP_119481446.1">
    <property type="nucleotide sequence ID" value="NZ_QXTG01000001.1"/>
</dbReference>
<sequence length="225" mass="24859">MPQIRTRTRVAVLLTAALVACGVLAAAAPAEARTWDHERTDTVRFTVAGKPWTLREVAIGQEQQTIHVGQHSGTVWSRYRLTFTDDHGHVIDRVERHLYKQTVIATAFSDHRFATVSAFRAAKHRALTVTAARAKAQYLKSLRLESVDADVETNIGQVLDYLQTLPDGAKPDFDSVVAIHSHEYRGSVTISGTDRQHWSVIVRDTQDGRGTFYDGATGSGSTYSV</sequence>
<dbReference type="PROSITE" id="PS51257">
    <property type="entry name" value="PROKAR_LIPOPROTEIN"/>
    <property type="match status" value="1"/>
</dbReference>
<dbReference type="AlphaFoldDB" id="A0A3A1U2K9"/>
<comment type="caution">
    <text evidence="2">The sequence shown here is derived from an EMBL/GenBank/DDBJ whole genome shotgun (WGS) entry which is preliminary data.</text>
</comment>
<dbReference type="Proteomes" id="UP000265742">
    <property type="component" value="Unassembled WGS sequence"/>
</dbReference>
<dbReference type="EMBL" id="QXTG01000001">
    <property type="protein sequence ID" value="RIX31084.1"/>
    <property type="molecule type" value="Genomic_DNA"/>
</dbReference>
<protein>
    <submittedName>
        <fullName evidence="2">Uncharacterized protein</fullName>
    </submittedName>
</protein>
<keyword evidence="3" id="KW-1185">Reference proteome</keyword>
<evidence type="ECO:0000313" key="3">
    <source>
        <dbReference type="Proteomes" id="UP000265742"/>
    </source>
</evidence>
<evidence type="ECO:0000313" key="2">
    <source>
        <dbReference type="EMBL" id="RIX31084.1"/>
    </source>
</evidence>
<evidence type="ECO:0000256" key="1">
    <source>
        <dbReference type="SAM" id="SignalP"/>
    </source>
</evidence>
<feature type="signal peptide" evidence="1">
    <location>
        <begin position="1"/>
        <end position="25"/>
    </location>
</feature>
<reference evidence="3" key="1">
    <citation type="submission" date="2018-09" db="EMBL/GenBank/DDBJ databases">
        <authorList>
            <person name="Kim I."/>
        </authorList>
    </citation>
    <scope>NUCLEOTIDE SEQUENCE [LARGE SCALE GENOMIC DNA]</scope>
    <source>
        <strain evidence="3">DD4a</strain>
    </source>
</reference>
<proteinExistence type="predicted"/>